<feature type="transmembrane region" description="Helical" evidence="1">
    <location>
        <begin position="162"/>
        <end position="181"/>
    </location>
</feature>
<dbReference type="KEGG" id="chg:AXF12_07470"/>
<evidence type="ECO:0000259" key="2">
    <source>
        <dbReference type="Pfam" id="PF01757"/>
    </source>
</evidence>
<accession>A0AAX2GUJ2</accession>
<feature type="transmembrane region" description="Helical" evidence="1">
    <location>
        <begin position="230"/>
        <end position="252"/>
    </location>
</feature>
<feature type="transmembrane region" description="Helical" evidence="1">
    <location>
        <begin position="298"/>
        <end position="320"/>
    </location>
</feature>
<feature type="transmembrane region" description="Helical" evidence="1">
    <location>
        <begin position="193"/>
        <end position="210"/>
    </location>
</feature>
<keyword evidence="5" id="KW-1185">Reference proteome</keyword>
<dbReference type="AlphaFoldDB" id="A0AAX2GUJ2"/>
<keyword evidence="1" id="KW-1133">Transmembrane helix</keyword>
<dbReference type="InterPro" id="IPR002656">
    <property type="entry name" value="Acyl_transf_3_dom"/>
</dbReference>
<feature type="transmembrane region" description="Helical" evidence="1">
    <location>
        <begin position="139"/>
        <end position="156"/>
    </location>
</feature>
<proteinExistence type="predicted"/>
<dbReference type="PANTHER" id="PTHR37312">
    <property type="entry name" value="MEMBRANE-BOUND ACYLTRANSFERASE YKRP-RELATED"/>
    <property type="match status" value="1"/>
</dbReference>
<dbReference type="Pfam" id="PF01757">
    <property type="entry name" value="Acyl_transf_3"/>
    <property type="match status" value="1"/>
</dbReference>
<evidence type="ECO:0000313" key="4">
    <source>
        <dbReference type="EMBL" id="SNV02556.1"/>
    </source>
</evidence>
<dbReference type="GO" id="GO:0016747">
    <property type="term" value="F:acyltransferase activity, transferring groups other than amino-acyl groups"/>
    <property type="evidence" value="ECO:0007669"/>
    <property type="project" value="InterPro"/>
</dbReference>
<protein>
    <submittedName>
        <fullName evidence="4">Fucose 4-O-acetylase and related acetyltransferases</fullName>
    </submittedName>
</protein>
<gene>
    <name evidence="3" type="ORF">AXF12_07470</name>
    <name evidence="4" type="ORF">SAMEA44541418_00205</name>
</gene>
<evidence type="ECO:0000313" key="3">
    <source>
        <dbReference type="EMBL" id="AMD85361.1"/>
    </source>
</evidence>
<feature type="transmembrane region" description="Helical" evidence="1">
    <location>
        <begin position="112"/>
        <end position="130"/>
    </location>
</feature>
<sequence>MAQKRNPLIDLLKGFAITLVVAGHASQWFSGYDLTNRLFITIYSFHMPLFMLLSGYVCYNESHRVNLKKRFQVLVVPFFVWFFINILVYHHILDYKDVISRLYNLIYDPATGNWFLWILFWLCILLYFALKISKKHTELVLLSFWGVIAIAFFALGSPDPSFGLYQLSWCTVHFALGYILHKYEPFLIKYVRIAGIISIFAFPILILGVPKANTSSFLSENTHVSESFKQLMQITHLYLVSLTGILASYKLGEWLNARQSKLRTLFIYLGTISLEIYVTHYYAYFLVEKLNTIIGDHFYVKVLLFTTLAIAGSDLFQRLVRYCKPLRKLLYGRD</sequence>
<dbReference type="Proteomes" id="UP000065822">
    <property type="component" value="Chromosome"/>
</dbReference>
<reference evidence="3 5" key="1">
    <citation type="submission" date="2016-02" db="EMBL/GenBank/DDBJ databases">
        <authorList>
            <person name="Holder M.E."/>
            <person name="Ajami N.J."/>
            <person name="Petrosino J.F."/>
        </authorList>
    </citation>
    <scope>NUCLEOTIDE SEQUENCE [LARGE SCALE GENOMIC DNA]</scope>
    <source>
        <strain evidence="3 5">CCUG 32990</strain>
    </source>
</reference>
<name>A0AAX2GUJ2_9FLAO</name>
<evidence type="ECO:0000313" key="5">
    <source>
        <dbReference type="Proteomes" id="UP000065822"/>
    </source>
</evidence>
<keyword evidence="1" id="KW-0472">Membrane</keyword>
<feature type="transmembrane region" description="Helical" evidence="1">
    <location>
        <begin position="71"/>
        <end position="92"/>
    </location>
</feature>
<feature type="transmembrane region" description="Helical" evidence="1">
    <location>
        <begin position="264"/>
        <end position="286"/>
    </location>
</feature>
<feature type="domain" description="Acyltransferase 3" evidence="2">
    <location>
        <begin position="9"/>
        <end position="315"/>
    </location>
</feature>
<dbReference type="PANTHER" id="PTHR37312:SF1">
    <property type="entry name" value="MEMBRANE-BOUND ACYLTRANSFERASE YKRP-RELATED"/>
    <property type="match status" value="1"/>
</dbReference>
<feature type="transmembrane region" description="Helical" evidence="1">
    <location>
        <begin position="38"/>
        <end position="59"/>
    </location>
</feature>
<evidence type="ECO:0000313" key="6">
    <source>
        <dbReference type="Proteomes" id="UP000215539"/>
    </source>
</evidence>
<reference evidence="4 6" key="2">
    <citation type="submission" date="2017-06" db="EMBL/GenBank/DDBJ databases">
        <authorList>
            <consortium name="Pathogen Informatics"/>
        </authorList>
    </citation>
    <scope>NUCLEOTIDE SEQUENCE [LARGE SCALE GENOMIC DNA]</scope>
    <source>
        <strain evidence="4 6">NCTC12947</strain>
    </source>
</reference>
<organism evidence="4 6">
    <name type="scientific">Capnocytophaga haemolytica</name>
    <dbReference type="NCBI Taxonomy" id="45243"/>
    <lineage>
        <taxon>Bacteria</taxon>
        <taxon>Pseudomonadati</taxon>
        <taxon>Bacteroidota</taxon>
        <taxon>Flavobacteriia</taxon>
        <taxon>Flavobacteriales</taxon>
        <taxon>Flavobacteriaceae</taxon>
        <taxon>Capnocytophaga</taxon>
    </lineage>
</organism>
<evidence type="ECO:0000256" key="1">
    <source>
        <dbReference type="SAM" id="Phobius"/>
    </source>
</evidence>
<feature type="transmembrane region" description="Helical" evidence="1">
    <location>
        <begin position="12"/>
        <end position="32"/>
    </location>
</feature>
<dbReference type="RefSeq" id="WP_066429831.1">
    <property type="nucleotide sequence ID" value="NZ_CP014227.1"/>
</dbReference>
<keyword evidence="1" id="KW-0812">Transmembrane</keyword>
<dbReference type="EMBL" id="CP014227">
    <property type="protein sequence ID" value="AMD85361.1"/>
    <property type="molecule type" value="Genomic_DNA"/>
</dbReference>
<dbReference type="InterPro" id="IPR052734">
    <property type="entry name" value="Nod_factor_acetyltransferase"/>
</dbReference>
<dbReference type="EMBL" id="LT906449">
    <property type="protein sequence ID" value="SNV02556.1"/>
    <property type="molecule type" value="Genomic_DNA"/>
</dbReference>
<dbReference type="Proteomes" id="UP000215539">
    <property type="component" value="Chromosome 1"/>
</dbReference>